<gene>
    <name evidence="1" type="ORF">BECKMB1821G_GA0114241_101113</name>
    <name evidence="3" type="ORF">BECKMB1821H_GA0114242_10132</name>
    <name evidence="2" type="ORF">BECKMB1821I_GA0114274_10122</name>
</gene>
<evidence type="ECO:0008006" key="4">
    <source>
        <dbReference type="Google" id="ProtNLM"/>
    </source>
</evidence>
<reference evidence="2" key="1">
    <citation type="submission" date="2019-02" db="EMBL/GenBank/DDBJ databases">
        <authorList>
            <person name="Gruber-Vodicka R. H."/>
            <person name="Seah K. B. B."/>
        </authorList>
    </citation>
    <scope>NUCLEOTIDE SEQUENCE</scope>
    <source>
        <strain evidence="1">BECK_BZ197</strain>
        <strain evidence="3">BECK_BZ198</strain>
        <strain evidence="2">BECK_BZ199</strain>
    </source>
</reference>
<dbReference type="AlphaFoldDB" id="A0A450XKE1"/>
<protein>
    <recommendedName>
        <fullName evidence="4">CHAT domain-containing protein</fullName>
    </recommendedName>
</protein>
<organism evidence="2">
    <name type="scientific">Candidatus Kentrum sp. MB</name>
    <dbReference type="NCBI Taxonomy" id="2138164"/>
    <lineage>
        <taxon>Bacteria</taxon>
        <taxon>Pseudomonadati</taxon>
        <taxon>Pseudomonadota</taxon>
        <taxon>Gammaproteobacteria</taxon>
        <taxon>Candidatus Kentrum</taxon>
    </lineage>
</organism>
<sequence>MSKDYRFIIDPIKNEKGIYQAKCVDPNGRRSAPFDFTPPHGKKQLDELRWYLEEFIQFPGAGDRVRARKLEKNLIEWGRMLFDAVFPGQEGKQIYRNLTEDARNAQNGGALFTLVSTDVAVLAQPWELMQDTHGILALRGVSIRRQLPDTRNVPHFHFQLPLRILLIVARPKDAGFIDPRNSIPPILDAVESLPDQVQVDFCEPPTLAELERRLRAARQTDQPYHIVHFDGHGGIVKRNDPNRLVTEAVVLYFEKDESERSLIVGKQLGKLLSEHHIPW</sequence>
<proteinExistence type="predicted"/>
<accession>A0A450XKE1</accession>
<dbReference type="EMBL" id="CAADFO010000011">
    <property type="protein sequence ID" value="VFK25050.1"/>
    <property type="molecule type" value="Genomic_DNA"/>
</dbReference>
<name>A0A450XKE1_9GAMM</name>
<dbReference type="EMBL" id="CAADFQ010000012">
    <property type="protein sequence ID" value="VFK29783.1"/>
    <property type="molecule type" value="Genomic_DNA"/>
</dbReference>
<evidence type="ECO:0000313" key="3">
    <source>
        <dbReference type="EMBL" id="VFK74944.1"/>
    </source>
</evidence>
<dbReference type="EMBL" id="CAADGH010000013">
    <property type="protein sequence ID" value="VFK74944.1"/>
    <property type="molecule type" value="Genomic_DNA"/>
</dbReference>
<evidence type="ECO:0000313" key="2">
    <source>
        <dbReference type="EMBL" id="VFK29783.1"/>
    </source>
</evidence>
<evidence type="ECO:0000313" key="1">
    <source>
        <dbReference type="EMBL" id="VFK25050.1"/>
    </source>
</evidence>